<feature type="compositionally biased region" description="Basic and acidic residues" evidence="1">
    <location>
        <begin position="12"/>
        <end position="23"/>
    </location>
</feature>
<dbReference type="AlphaFoldDB" id="A0A699V8M4"/>
<reference evidence="2" key="1">
    <citation type="journal article" date="2019" name="Sci. Rep.">
        <title>Draft genome of Tanacetum cinerariifolium, the natural source of mosquito coil.</title>
        <authorList>
            <person name="Yamashiro T."/>
            <person name="Shiraishi A."/>
            <person name="Satake H."/>
            <person name="Nakayama K."/>
        </authorList>
    </citation>
    <scope>NUCLEOTIDE SEQUENCE</scope>
</reference>
<organism evidence="2">
    <name type="scientific">Tanacetum cinerariifolium</name>
    <name type="common">Dalmatian daisy</name>
    <name type="synonym">Chrysanthemum cinerariifolium</name>
    <dbReference type="NCBI Taxonomy" id="118510"/>
    <lineage>
        <taxon>Eukaryota</taxon>
        <taxon>Viridiplantae</taxon>
        <taxon>Streptophyta</taxon>
        <taxon>Embryophyta</taxon>
        <taxon>Tracheophyta</taxon>
        <taxon>Spermatophyta</taxon>
        <taxon>Magnoliopsida</taxon>
        <taxon>eudicotyledons</taxon>
        <taxon>Gunneridae</taxon>
        <taxon>Pentapetalae</taxon>
        <taxon>asterids</taxon>
        <taxon>campanulids</taxon>
        <taxon>Asterales</taxon>
        <taxon>Asteraceae</taxon>
        <taxon>Asteroideae</taxon>
        <taxon>Anthemideae</taxon>
        <taxon>Anthemidinae</taxon>
        <taxon>Tanacetum</taxon>
    </lineage>
</organism>
<accession>A0A699V8M4</accession>
<name>A0A699V8M4_TANCI</name>
<feature type="region of interest" description="Disordered" evidence="1">
    <location>
        <begin position="1"/>
        <end position="23"/>
    </location>
</feature>
<dbReference type="EMBL" id="BKCJ011397001">
    <property type="protein sequence ID" value="GFD29676.1"/>
    <property type="molecule type" value="Genomic_DNA"/>
</dbReference>
<comment type="caution">
    <text evidence="2">The sequence shown here is derived from an EMBL/GenBank/DDBJ whole genome shotgun (WGS) entry which is preliminary data.</text>
</comment>
<sequence>DPVYDEAGPSYDSDRLSEAHDHDNCLDNVNESHEEHEIHNVVQLNDVVDSDTEYMSNSNIISYEQYVQDNEDQVVHNNVSSVPNDAELAEIYEKREKFELTEQELMIDTQVKMIIKDRNVKEESLQKELHYAKMQLNSTLNHNK</sequence>
<gene>
    <name evidence="2" type="ORF">Tci_901645</name>
</gene>
<feature type="non-terminal residue" evidence="2">
    <location>
        <position position="1"/>
    </location>
</feature>
<proteinExistence type="predicted"/>
<feature type="non-terminal residue" evidence="2">
    <location>
        <position position="144"/>
    </location>
</feature>
<evidence type="ECO:0000256" key="1">
    <source>
        <dbReference type="SAM" id="MobiDB-lite"/>
    </source>
</evidence>
<evidence type="ECO:0000313" key="2">
    <source>
        <dbReference type="EMBL" id="GFD29676.1"/>
    </source>
</evidence>
<protein>
    <submittedName>
        <fullName evidence="2">Uncharacterized protein</fullName>
    </submittedName>
</protein>